<evidence type="ECO:0000313" key="4">
    <source>
        <dbReference type="EMBL" id="MDA7026679.1"/>
    </source>
</evidence>
<keyword evidence="5" id="KW-1185">Reference proteome</keyword>
<evidence type="ECO:0000313" key="5">
    <source>
        <dbReference type="Proteomes" id="UP001211894"/>
    </source>
</evidence>
<gene>
    <name evidence="4" type="ORF">PJ311_08670</name>
</gene>
<dbReference type="PRINTS" id="PR00081">
    <property type="entry name" value="GDHRDH"/>
</dbReference>
<sequence>MKNQTVVLITGCSSGIGKELCEILYDQGYTVVATARNVETIKTLKASLKLSLDVTKREFITGAVREVLSRYRKIDVLVNNAGYSVRGALEEVDVSDVKTMYDVNVFGMIQMIQTVVPIMRNQQSGKIINIGSISGQFAQAINGAYCSSKFAVEALNEALRLELHQYHIQSTVIEPGAIKTNFFKTLAQNSADLMSNLNSPYARHYESDTRQRMTQKKAEAKEVARIIAKIMAKSRLKVRYKVAVPLKFRLVAALPDSLKEKLLRRC</sequence>
<dbReference type="Pfam" id="PF00106">
    <property type="entry name" value="adh_short"/>
    <property type="match status" value="1"/>
</dbReference>
<dbReference type="InterPro" id="IPR036291">
    <property type="entry name" value="NAD(P)-bd_dom_sf"/>
</dbReference>
<dbReference type="InterPro" id="IPR020904">
    <property type="entry name" value="Sc_DH/Rdtase_CS"/>
</dbReference>
<name>A0ABT4X346_9BACI</name>
<protein>
    <submittedName>
        <fullName evidence="4">SDR family oxidoreductase</fullName>
    </submittedName>
</protein>
<keyword evidence="2" id="KW-0560">Oxidoreductase</keyword>
<evidence type="ECO:0000256" key="1">
    <source>
        <dbReference type="ARBA" id="ARBA00006484"/>
    </source>
</evidence>
<dbReference type="SUPFAM" id="SSF51735">
    <property type="entry name" value="NAD(P)-binding Rossmann-fold domains"/>
    <property type="match status" value="1"/>
</dbReference>
<dbReference type="PRINTS" id="PR00080">
    <property type="entry name" value="SDRFAMILY"/>
</dbReference>
<proteinExistence type="inferred from homology"/>
<dbReference type="PROSITE" id="PS00061">
    <property type="entry name" value="ADH_SHORT"/>
    <property type="match status" value="1"/>
</dbReference>
<comment type="caution">
    <text evidence="4">The sequence shown here is derived from an EMBL/GenBank/DDBJ whole genome shotgun (WGS) entry which is preliminary data.</text>
</comment>
<evidence type="ECO:0000256" key="2">
    <source>
        <dbReference type="ARBA" id="ARBA00023002"/>
    </source>
</evidence>
<dbReference type="EMBL" id="JAQKAB010000005">
    <property type="protein sequence ID" value="MDA7026679.1"/>
    <property type="molecule type" value="Genomic_DNA"/>
</dbReference>
<comment type="similarity">
    <text evidence="1 3">Belongs to the short-chain dehydrogenases/reductases (SDR) family.</text>
</comment>
<dbReference type="PANTHER" id="PTHR44169:SF6">
    <property type="entry name" value="NADPH-DEPENDENT 1-ACYLDIHYDROXYACETONE PHOSPHATE REDUCTASE"/>
    <property type="match status" value="1"/>
</dbReference>
<reference evidence="4 5" key="1">
    <citation type="submission" date="2023-01" db="EMBL/GenBank/DDBJ databases">
        <title>Bacillus changyiensis sp. nov., isolated from a coastal deposit.</title>
        <authorList>
            <person name="Xiao G."/>
            <person name="Lai Q."/>
            <person name="Hu Z."/>
            <person name="Shao Z."/>
        </authorList>
    </citation>
    <scope>NUCLEOTIDE SEQUENCE [LARGE SCALE GENOMIC DNA]</scope>
    <source>
        <strain evidence="4 5">CLL-7-23</strain>
    </source>
</reference>
<dbReference type="InterPro" id="IPR002347">
    <property type="entry name" value="SDR_fam"/>
</dbReference>
<dbReference type="RefSeq" id="WP_271340531.1">
    <property type="nucleotide sequence ID" value="NZ_JAQKAB010000005.1"/>
</dbReference>
<dbReference type="Gene3D" id="3.40.50.720">
    <property type="entry name" value="NAD(P)-binding Rossmann-like Domain"/>
    <property type="match status" value="1"/>
</dbReference>
<dbReference type="Proteomes" id="UP001211894">
    <property type="component" value="Unassembled WGS sequence"/>
</dbReference>
<organism evidence="4 5">
    <name type="scientific">Bacillus changyiensis</name>
    <dbReference type="NCBI Taxonomy" id="3004103"/>
    <lineage>
        <taxon>Bacteria</taxon>
        <taxon>Bacillati</taxon>
        <taxon>Bacillota</taxon>
        <taxon>Bacilli</taxon>
        <taxon>Bacillales</taxon>
        <taxon>Bacillaceae</taxon>
        <taxon>Bacillus</taxon>
    </lineage>
</organism>
<accession>A0ABT4X346</accession>
<dbReference type="PANTHER" id="PTHR44169">
    <property type="entry name" value="NADPH-DEPENDENT 1-ACYLDIHYDROXYACETONE PHOSPHATE REDUCTASE"/>
    <property type="match status" value="1"/>
</dbReference>
<evidence type="ECO:0000256" key="3">
    <source>
        <dbReference type="RuleBase" id="RU000363"/>
    </source>
</evidence>
<dbReference type="CDD" id="cd05374">
    <property type="entry name" value="17beta-HSD-like_SDR_c"/>
    <property type="match status" value="1"/>
</dbReference>